<proteinExistence type="predicted"/>
<protein>
    <submittedName>
        <fullName evidence="4">Rab-GAP TBC domain-containing protein</fullName>
    </submittedName>
</protein>
<dbReference type="WBParaSite" id="ECPE_0001062901-mRNA-1">
    <property type="protein sequence ID" value="ECPE_0001062901-mRNA-1"/>
    <property type="gene ID" value="ECPE_0001062901"/>
</dbReference>
<organism evidence="4">
    <name type="scientific">Echinostoma caproni</name>
    <dbReference type="NCBI Taxonomy" id="27848"/>
    <lineage>
        <taxon>Eukaryota</taxon>
        <taxon>Metazoa</taxon>
        <taxon>Spiralia</taxon>
        <taxon>Lophotrochozoa</taxon>
        <taxon>Platyhelminthes</taxon>
        <taxon>Trematoda</taxon>
        <taxon>Digenea</taxon>
        <taxon>Plagiorchiida</taxon>
        <taxon>Echinostomata</taxon>
        <taxon>Echinostomatoidea</taxon>
        <taxon>Echinostomatidae</taxon>
        <taxon>Echinostoma</taxon>
    </lineage>
</organism>
<sequence>MGKTVNSVQRAIGLKAHPDGGEDQLTQSPITEYAFRQYLNNVGRVIDLKQLCWHIFRGGLQPELRKIGWRLLLSVFPSDTSGQERISLLESKTRQYLVLKETWKRAYVRGLLTEKQLATLASVSIDVVRTDWRLQEIMNEYDPGESVDREESVLSCGLNPRSKDDYYYTSQPASLGSRDKLGST</sequence>
<keyword evidence="3" id="KW-1185">Reference proteome</keyword>
<evidence type="ECO:0000313" key="4">
    <source>
        <dbReference type="WBParaSite" id="ECPE_0001062901-mRNA-1"/>
    </source>
</evidence>
<feature type="region of interest" description="Disordered" evidence="1">
    <location>
        <begin position="160"/>
        <end position="184"/>
    </location>
</feature>
<accession>A0A183AUG2</accession>
<evidence type="ECO:0000256" key="1">
    <source>
        <dbReference type="SAM" id="MobiDB-lite"/>
    </source>
</evidence>
<evidence type="ECO:0000313" key="2">
    <source>
        <dbReference type="EMBL" id="VDP87311.1"/>
    </source>
</evidence>
<evidence type="ECO:0000313" key="3">
    <source>
        <dbReference type="Proteomes" id="UP000272942"/>
    </source>
</evidence>
<dbReference type="SUPFAM" id="SSF47923">
    <property type="entry name" value="Ypt/Rab-GAP domain of gyp1p"/>
    <property type="match status" value="1"/>
</dbReference>
<dbReference type="OrthoDB" id="10264062at2759"/>
<gene>
    <name evidence="2" type="ORF">ECPE_LOCUS10597</name>
</gene>
<dbReference type="InterPro" id="IPR035969">
    <property type="entry name" value="Rab-GAP_TBC_sf"/>
</dbReference>
<reference evidence="4" key="1">
    <citation type="submission" date="2016-06" db="UniProtKB">
        <authorList>
            <consortium name="WormBaseParasite"/>
        </authorList>
    </citation>
    <scope>IDENTIFICATION</scope>
</reference>
<reference evidence="2 3" key="2">
    <citation type="submission" date="2018-11" db="EMBL/GenBank/DDBJ databases">
        <authorList>
            <consortium name="Pathogen Informatics"/>
        </authorList>
    </citation>
    <scope>NUCLEOTIDE SEQUENCE [LARGE SCALE GENOMIC DNA]</scope>
    <source>
        <strain evidence="2 3">Egypt</strain>
    </source>
</reference>
<name>A0A183AUG2_9TREM</name>
<dbReference type="Proteomes" id="UP000272942">
    <property type="component" value="Unassembled WGS sequence"/>
</dbReference>
<dbReference type="AlphaFoldDB" id="A0A183AUG2"/>
<dbReference type="EMBL" id="UZAN01049338">
    <property type="protein sequence ID" value="VDP87311.1"/>
    <property type="molecule type" value="Genomic_DNA"/>
</dbReference>